<name>A0A432XVL9_9GAMM</name>
<keyword evidence="1" id="KW-0472">Membrane</keyword>
<dbReference type="AlphaFoldDB" id="A0A432XVL9"/>
<organism evidence="2 3">
    <name type="scientific">Pseudidiomarina halophila</name>
    <dbReference type="NCBI Taxonomy" id="1449799"/>
    <lineage>
        <taxon>Bacteria</taxon>
        <taxon>Pseudomonadati</taxon>
        <taxon>Pseudomonadota</taxon>
        <taxon>Gammaproteobacteria</taxon>
        <taxon>Alteromonadales</taxon>
        <taxon>Idiomarinaceae</taxon>
        <taxon>Pseudidiomarina</taxon>
    </lineage>
</organism>
<dbReference type="OrthoDB" id="188694at2"/>
<proteinExistence type="predicted"/>
<feature type="transmembrane region" description="Helical" evidence="1">
    <location>
        <begin position="45"/>
        <end position="62"/>
    </location>
</feature>
<gene>
    <name evidence="2" type="ORF">CWI69_07005</name>
</gene>
<keyword evidence="1" id="KW-0812">Transmembrane</keyword>
<feature type="transmembrane region" description="Helical" evidence="1">
    <location>
        <begin position="106"/>
        <end position="128"/>
    </location>
</feature>
<evidence type="ECO:0000313" key="3">
    <source>
        <dbReference type="Proteomes" id="UP000287198"/>
    </source>
</evidence>
<keyword evidence="3" id="KW-1185">Reference proteome</keyword>
<dbReference type="EMBL" id="PIPW01000002">
    <property type="protein sequence ID" value="RUO52785.1"/>
    <property type="molecule type" value="Genomic_DNA"/>
</dbReference>
<keyword evidence="1" id="KW-1133">Transmembrane helix</keyword>
<feature type="transmembrane region" description="Helical" evidence="1">
    <location>
        <begin position="135"/>
        <end position="154"/>
    </location>
</feature>
<dbReference type="RefSeq" id="WP_126763247.1">
    <property type="nucleotide sequence ID" value="NZ_JBHLTZ010000012.1"/>
</dbReference>
<dbReference type="Proteomes" id="UP000287198">
    <property type="component" value="Unassembled WGS sequence"/>
</dbReference>
<feature type="transmembrane region" description="Helical" evidence="1">
    <location>
        <begin position="174"/>
        <end position="192"/>
    </location>
</feature>
<protein>
    <submittedName>
        <fullName evidence="2">Membrane-associated protein</fullName>
    </submittedName>
</protein>
<evidence type="ECO:0000256" key="1">
    <source>
        <dbReference type="SAM" id="Phobius"/>
    </source>
</evidence>
<reference evidence="3" key="1">
    <citation type="journal article" date="2018" name="Front. Microbiol.">
        <title>Genome-Based Analysis Reveals the Taxonomy and Diversity of the Family Idiomarinaceae.</title>
        <authorList>
            <person name="Liu Y."/>
            <person name="Lai Q."/>
            <person name="Shao Z."/>
        </authorList>
    </citation>
    <scope>NUCLEOTIDE SEQUENCE [LARGE SCALE GENOMIC DNA]</scope>
    <source>
        <strain evidence="3">BH195</strain>
    </source>
</reference>
<accession>A0A432XVL9</accession>
<evidence type="ECO:0000313" key="2">
    <source>
        <dbReference type="EMBL" id="RUO52785.1"/>
    </source>
</evidence>
<comment type="caution">
    <text evidence="2">The sequence shown here is derived from an EMBL/GenBank/DDBJ whole genome shotgun (WGS) entry which is preliminary data.</text>
</comment>
<feature type="transmembrane region" description="Helical" evidence="1">
    <location>
        <begin position="74"/>
        <end position="100"/>
    </location>
</feature>
<feature type="transmembrane region" description="Helical" evidence="1">
    <location>
        <begin position="20"/>
        <end position="39"/>
    </location>
</feature>
<sequence>MIGNKTRADNDEQHQRIPLWLKVAYTLMVAVIIPVYWHTLGPTNFLWFSDIALILMVPALWWENRLLASTMAVAVLLLELSWIADFLSGAQLTQVALYMFTDENHWFVRMLSGIFHLALPPVILLMLIKYGYDKRAYPLQILIALIIVPLTYLITEPEKNINWVYGLAEQRTDLPPLVYLSLLLAGFILLIYTPSHFFFKRFFPPR</sequence>